<dbReference type="InterPro" id="IPR029052">
    <property type="entry name" value="Metallo-depent_PP-like"/>
</dbReference>
<comment type="caution">
    <text evidence="1">The sequence shown here is derived from an EMBL/GenBank/DDBJ whole genome shotgun (WGS) entry which is preliminary data.</text>
</comment>
<dbReference type="PANTHER" id="PTHR43143">
    <property type="entry name" value="METALLOPHOSPHOESTERASE, CALCINEURIN SUPERFAMILY"/>
    <property type="match status" value="1"/>
</dbReference>
<dbReference type="RefSeq" id="WP_114773041.1">
    <property type="nucleotide sequence ID" value="NZ_QQBB01000017.1"/>
</dbReference>
<dbReference type="EMBL" id="QQBB01000017">
    <property type="protein sequence ID" value="RDI51475.1"/>
    <property type="molecule type" value="Genomic_DNA"/>
</dbReference>
<gene>
    <name evidence="1" type="ORF">DES45_1174</name>
</gene>
<dbReference type="Gene3D" id="3.60.21.10">
    <property type="match status" value="1"/>
</dbReference>
<sequence length="452" mass="49997">MSQDEIPALLPRTSGYQFVLYGDACSGVPGARHETTFASVNAVIRRLQPQPEFILFPGDEIIGLTDDADALRAQWRHWLDHEMSWLDRPAIPLWHTTGNHTAYDTMSEDVFREVLDLPKNGPPGQEGLSYWVRRGDLLLVFVHTLWTGLGGEGHVETEWLESVLRQHADARHKLVLGHHPVYPVNGFSGPYQREIGPEHAGRFWGILVEPDVLAYVCSHILAFDVQVYRGVLQICTAGAGTAHRMPEGVEYLHCVQAALDDHGFRYQVLDTDGIARERLEWPMASFPAERWRDLTRGEGPASVTGRLQSGSRVEFRFRGRTAADAVSSAQTLLSAYSPGSIAPVWIGLQGPRQTLTLILGREPSRSPHYWIGPSFPGGENFDLHLAINPDMGPGGVLFRPWGERRWTSFAAASATGLETLQWPARWSVGHGQHGGADRPFAGSDLTVSVSIG</sequence>
<dbReference type="AlphaFoldDB" id="A0A370H697"/>
<organism evidence="1 2">
    <name type="scientific">Microvirga subterranea</name>
    <dbReference type="NCBI Taxonomy" id="186651"/>
    <lineage>
        <taxon>Bacteria</taxon>
        <taxon>Pseudomonadati</taxon>
        <taxon>Pseudomonadota</taxon>
        <taxon>Alphaproteobacteria</taxon>
        <taxon>Hyphomicrobiales</taxon>
        <taxon>Methylobacteriaceae</taxon>
        <taxon>Microvirga</taxon>
    </lineage>
</organism>
<protein>
    <submittedName>
        <fullName evidence="1">Calcineurin-like phosphoesterase family protein</fullName>
    </submittedName>
</protein>
<dbReference type="OrthoDB" id="8011223at2"/>
<dbReference type="Proteomes" id="UP000254925">
    <property type="component" value="Unassembled WGS sequence"/>
</dbReference>
<name>A0A370H697_9HYPH</name>
<accession>A0A370H697</accession>
<dbReference type="SUPFAM" id="SSF56300">
    <property type="entry name" value="Metallo-dependent phosphatases"/>
    <property type="match status" value="1"/>
</dbReference>
<dbReference type="InterPro" id="IPR051918">
    <property type="entry name" value="STPP_CPPED1"/>
</dbReference>
<keyword evidence="2" id="KW-1185">Reference proteome</keyword>
<dbReference type="PANTHER" id="PTHR43143:SF1">
    <property type="entry name" value="SERINE_THREONINE-PROTEIN PHOSPHATASE CPPED1"/>
    <property type="match status" value="1"/>
</dbReference>
<reference evidence="1 2" key="1">
    <citation type="submission" date="2018-07" db="EMBL/GenBank/DDBJ databases">
        <title>Genomic Encyclopedia of Type Strains, Phase IV (KMG-IV): sequencing the most valuable type-strain genomes for metagenomic binning, comparative biology and taxonomic classification.</title>
        <authorList>
            <person name="Goeker M."/>
        </authorList>
    </citation>
    <scope>NUCLEOTIDE SEQUENCE [LARGE SCALE GENOMIC DNA]</scope>
    <source>
        <strain evidence="1 2">DSM 14364</strain>
    </source>
</reference>
<proteinExistence type="predicted"/>
<evidence type="ECO:0000313" key="1">
    <source>
        <dbReference type="EMBL" id="RDI51475.1"/>
    </source>
</evidence>
<evidence type="ECO:0000313" key="2">
    <source>
        <dbReference type="Proteomes" id="UP000254925"/>
    </source>
</evidence>